<organism evidence="2">
    <name type="scientific">Arundo donax</name>
    <name type="common">Giant reed</name>
    <name type="synonym">Donax arundinaceus</name>
    <dbReference type="NCBI Taxonomy" id="35708"/>
    <lineage>
        <taxon>Eukaryota</taxon>
        <taxon>Viridiplantae</taxon>
        <taxon>Streptophyta</taxon>
        <taxon>Embryophyta</taxon>
        <taxon>Tracheophyta</taxon>
        <taxon>Spermatophyta</taxon>
        <taxon>Magnoliopsida</taxon>
        <taxon>Liliopsida</taxon>
        <taxon>Poales</taxon>
        <taxon>Poaceae</taxon>
        <taxon>PACMAD clade</taxon>
        <taxon>Arundinoideae</taxon>
        <taxon>Arundineae</taxon>
        <taxon>Arundo</taxon>
    </lineage>
</organism>
<feature type="transmembrane region" description="Helical" evidence="1">
    <location>
        <begin position="79"/>
        <end position="98"/>
    </location>
</feature>
<dbReference type="AlphaFoldDB" id="A0A0A9GF61"/>
<keyword evidence="1" id="KW-0472">Membrane</keyword>
<accession>A0A0A9GF61</accession>
<protein>
    <submittedName>
        <fullName evidence="2">Uncharacterized protein</fullName>
    </submittedName>
</protein>
<dbReference type="EMBL" id="GBRH01176705">
    <property type="protein sequence ID" value="JAE21191.1"/>
    <property type="molecule type" value="Transcribed_RNA"/>
</dbReference>
<feature type="transmembrane region" description="Helical" evidence="1">
    <location>
        <begin position="12"/>
        <end position="33"/>
    </location>
</feature>
<reference evidence="2" key="1">
    <citation type="submission" date="2014-09" db="EMBL/GenBank/DDBJ databases">
        <authorList>
            <person name="Magalhaes I.L.F."/>
            <person name="Oliveira U."/>
            <person name="Santos F.R."/>
            <person name="Vidigal T.H.D.A."/>
            <person name="Brescovit A.D."/>
            <person name="Santos A.J."/>
        </authorList>
    </citation>
    <scope>NUCLEOTIDE SEQUENCE</scope>
    <source>
        <tissue evidence="2">Shoot tissue taken approximately 20 cm above the soil surface</tissue>
    </source>
</reference>
<evidence type="ECO:0000256" key="1">
    <source>
        <dbReference type="SAM" id="Phobius"/>
    </source>
</evidence>
<dbReference type="InterPro" id="IPR008509">
    <property type="entry name" value="MOT2/MFSD5"/>
</dbReference>
<reference evidence="2" key="2">
    <citation type="journal article" date="2015" name="Data Brief">
        <title>Shoot transcriptome of the giant reed, Arundo donax.</title>
        <authorList>
            <person name="Barrero R.A."/>
            <person name="Guerrero F.D."/>
            <person name="Moolhuijzen P."/>
            <person name="Goolsby J.A."/>
            <person name="Tidwell J."/>
            <person name="Bellgard S.E."/>
            <person name="Bellgard M.I."/>
        </authorList>
    </citation>
    <scope>NUCLEOTIDE SEQUENCE</scope>
    <source>
        <tissue evidence="2">Shoot tissue taken approximately 20 cm above the soil surface</tissue>
    </source>
</reference>
<dbReference type="GO" id="GO:0016020">
    <property type="term" value="C:membrane"/>
    <property type="evidence" value="ECO:0007669"/>
    <property type="project" value="InterPro"/>
</dbReference>
<proteinExistence type="predicted"/>
<dbReference type="GO" id="GO:0015098">
    <property type="term" value="F:molybdate ion transmembrane transporter activity"/>
    <property type="evidence" value="ECO:0007669"/>
    <property type="project" value="InterPro"/>
</dbReference>
<sequence>MKSFSVLRCTWINNFILALASSMFSFCFETLIVVEYEKQDQKQDLLFDTFWMMAFFESVPLVESQGISNLLVNDDVNGLLLPYAFTASLSIVGLLYIINASSATQHASAIGSYQKSFFAHVLRGE</sequence>
<name>A0A0A9GF61_ARUDO</name>
<dbReference type="PANTHER" id="PTHR23516">
    <property type="entry name" value="SAM (S-ADENOSYL METHIONINE) TRANSPORTER"/>
    <property type="match status" value="1"/>
</dbReference>
<evidence type="ECO:0000313" key="2">
    <source>
        <dbReference type="EMBL" id="JAE21191.1"/>
    </source>
</evidence>
<dbReference type="PANTHER" id="PTHR23516:SF2">
    <property type="entry name" value="MOLYBDATE-ANION TRANSPORTER"/>
    <property type="match status" value="1"/>
</dbReference>
<keyword evidence="1" id="KW-0812">Transmembrane</keyword>
<keyword evidence="1" id="KW-1133">Transmembrane helix</keyword>